<dbReference type="EMBL" id="JAGPXC010000001">
    <property type="protein sequence ID" value="KAH6659053.1"/>
    <property type="molecule type" value="Genomic_DNA"/>
</dbReference>
<evidence type="ECO:0000256" key="3">
    <source>
        <dbReference type="ARBA" id="ARBA00022617"/>
    </source>
</evidence>
<dbReference type="OrthoDB" id="3366823at2759"/>
<keyword evidence="10" id="KW-1185">Reference proteome</keyword>
<dbReference type="Gene3D" id="1.10.630.10">
    <property type="entry name" value="Cytochrome P450"/>
    <property type="match status" value="1"/>
</dbReference>
<feature type="signal peptide" evidence="8">
    <location>
        <begin position="1"/>
        <end position="17"/>
    </location>
</feature>
<gene>
    <name evidence="9" type="ORF">BKA67DRAFT_529242</name>
</gene>
<dbReference type="PANTHER" id="PTHR24304:SF2">
    <property type="entry name" value="24-HYDROXYCHOLESTEROL 7-ALPHA-HYDROXYLASE"/>
    <property type="match status" value="1"/>
</dbReference>
<dbReference type="SUPFAM" id="SSF48264">
    <property type="entry name" value="Cytochrome P450"/>
    <property type="match status" value="2"/>
</dbReference>
<evidence type="ECO:0000256" key="2">
    <source>
        <dbReference type="ARBA" id="ARBA00010617"/>
    </source>
</evidence>
<evidence type="ECO:0000313" key="9">
    <source>
        <dbReference type="EMBL" id="KAH6659053.1"/>
    </source>
</evidence>
<keyword evidence="4 7" id="KW-0479">Metal-binding</keyword>
<keyword evidence="6" id="KW-0503">Monooxygenase</keyword>
<dbReference type="Pfam" id="PF00067">
    <property type="entry name" value="p450"/>
    <property type="match status" value="2"/>
</dbReference>
<name>A0A9P8UVB5_9PEZI</name>
<dbReference type="GO" id="GO:0016705">
    <property type="term" value="F:oxidoreductase activity, acting on paired donors, with incorporation or reduction of molecular oxygen"/>
    <property type="evidence" value="ECO:0007669"/>
    <property type="project" value="InterPro"/>
</dbReference>
<evidence type="ECO:0000256" key="6">
    <source>
        <dbReference type="ARBA" id="ARBA00023033"/>
    </source>
</evidence>
<dbReference type="RefSeq" id="XP_045963184.1">
    <property type="nucleotide sequence ID" value="XM_046099033.1"/>
</dbReference>
<feature type="chain" id="PRO_5040201321" evidence="8">
    <location>
        <begin position="18"/>
        <end position="591"/>
    </location>
</feature>
<keyword evidence="8" id="KW-0732">Signal</keyword>
<dbReference type="PANTHER" id="PTHR24304">
    <property type="entry name" value="CYTOCHROME P450 FAMILY 7"/>
    <property type="match status" value="1"/>
</dbReference>
<dbReference type="Proteomes" id="UP000758603">
    <property type="component" value="Unassembled WGS sequence"/>
</dbReference>
<feature type="binding site" description="axial binding residue" evidence="7">
    <location>
        <position position="525"/>
    </location>
    <ligand>
        <name>heme</name>
        <dbReference type="ChEBI" id="CHEBI:30413"/>
    </ligand>
    <ligandPart>
        <name>Fe</name>
        <dbReference type="ChEBI" id="CHEBI:18248"/>
    </ligandPart>
</feature>
<reference evidence="9" key="1">
    <citation type="journal article" date="2021" name="Nat. Commun.">
        <title>Genetic determinants of endophytism in the Arabidopsis root mycobiome.</title>
        <authorList>
            <person name="Mesny F."/>
            <person name="Miyauchi S."/>
            <person name="Thiergart T."/>
            <person name="Pickel B."/>
            <person name="Atanasova L."/>
            <person name="Karlsson M."/>
            <person name="Huettel B."/>
            <person name="Barry K.W."/>
            <person name="Haridas S."/>
            <person name="Chen C."/>
            <person name="Bauer D."/>
            <person name="Andreopoulos W."/>
            <person name="Pangilinan J."/>
            <person name="LaButti K."/>
            <person name="Riley R."/>
            <person name="Lipzen A."/>
            <person name="Clum A."/>
            <person name="Drula E."/>
            <person name="Henrissat B."/>
            <person name="Kohler A."/>
            <person name="Grigoriev I.V."/>
            <person name="Martin F.M."/>
            <person name="Hacquard S."/>
        </authorList>
    </citation>
    <scope>NUCLEOTIDE SEQUENCE</scope>
    <source>
        <strain evidence="9">MPI-SDFR-AT-0073</strain>
    </source>
</reference>
<evidence type="ECO:0000256" key="8">
    <source>
        <dbReference type="SAM" id="SignalP"/>
    </source>
</evidence>
<keyword evidence="3 7" id="KW-0349">Heme</keyword>
<dbReference type="PRINTS" id="PR00465">
    <property type="entry name" value="EP450IV"/>
</dbReference>
<evidence type="ECO:0000256" key="5">
    <source>
        <dbReference type="ARBA" id="ARBA00023004"/>
    </source>
</evidence>
<keyword evidence="6" id="KW-0560">Oxidoreductase</keyword>
<evidence type="ECO:0000256" key="7">
    <source>
        <dbReference type="PIRSR" id="PIRSR602403-1"/>
    </source>
</evidence>
<dbReference type="InterPro" id="IPR002403">
    <property type="entry name" value="Cyt_P450_E_grp-IV"/>
</dbReference>
<comment type="similarity">
    <text evidence="2">Belongs to the cytochrome P450 family.</text>
</comment>
<dbReference type="AlphaFoldDB" id="A0A9P8UVB5"/>
<dbReference type="GO" id="GO:0020037">
    <property type="term" value="F:heme binding"/>
    <property type="evidence" value="ECO:0007669"/>
    <property type="project" value="InterPro"/>
</dbReference>
<organism evidence="9 10">
    <name type="scientific">Truncatella angustata</name>
    <dbReference type="NCBI Taxonomy" id="152316"/>
    <lineage>
        <taxon>Eukaryota</taxon>
        <taxon>Fungi</taxon>
        <taxon>Dikarya</taxon>
        <taxon>Ascomycota</taxon>
        <taxon>Pezizomycotina</taxon>
        <taxon>Sordariomycetes</taxon>
        <taxon>Xylariomycetidae</taxon>
        <taxon>Amphisphaeriales</taxon>
        <taxon>Sporocadaceae</taxon>
        <taxon>Truncatella</taxon>
    </lineage>
</organism>
<proteinExistence type="inferred from homology"/>
<dbReference type="GeneID" id="70127925"/>
<keyword evidence="5 7" id="KW-0408">Iron</keyword>
<accession>A0A9P8UVB5</accession>
<dbReference type="GO" id="GO:0005506">
    <property type="term" value="F:iron ion binding"/>
    <property type="evidence" value="ECO:0007669"/>
    <property type="project" value="InterPro"/>
</dbReference>
<protein>
    <submittedName>
        <fullName evidence="9">Cytochrome P450</fullName>
    </submittedName>
</protein>
<comment type="caution">
    <text evidence="9">The sequence shown here is derived from an EMBL/GenBank/DDBJ whole genome shotgun (WGS) entry which is preliminary data.</text>
</comment>
<dbReference type="InterPro" id="IPR036396">
    <property type="entry name" value="Cyt_P450_sf"/>
</dbReference>
<dbReference type="InterPro" id="IPR001128">
    <property type="entry name" value="Cyt_P450"/>
</dbReference>
<dbReference type="CDD" id="cd11040">
    <property type="entry name" value="CYP7_CYP8-like"/>
    <property type="match status" value="1"/>
</dbReference>
<dbReference type="GO" id="GO:0008395">
    <property type="term" value="F:steroid hydroxylase activity"/>
    <property type="evidence" value="ECO:0007669"/>
    <property type="project" value="TreeGrafter"/>
</dbReference>
<sequence length="591" mass="66556">MASFSVLSVSILVIILATLVFRQQRPSKLKQPPRLDETVPYVSNALQFLTNKKVFMTRLREALDASQIVQCRLGPMNIHFVTGGNNVSAIFRSSFTSEPWILSVLRHSGGYAPKDLAKFAADQSGSAHLPRSGTTAKDRSLPAPEERIWHAKTRLHDEALIGPRAVDAFSAAFQTFFGDQLTEASPVGKWVEDVRIFDFLRQNMSTAATRSALGSRIFELNPDLTEAFWDYEKYVESLAFGLPHWLSRRAVRARDRFRGMCLKWYEDADRQFEWDGGELNEAWEPLFGSQVSRGLARWVKSFDFSADSIGGIYALFLFGLNSNTVPICTWMMMEIIRDPELLQAIREEVSQAEVIDESEGRSLDYRKLVQLPLLQSVYVEALRLHVSILITRTSVEPVTIGGFNVPAGSVFQAPTHAAHLDETIYGISSATGYTQKWSQLRYSLFAQAFPHLVITFTGIYEYEDADQPINTGGTADHPANEFWAYRHVKESEISDALGHTTKRREFSMAGRGSSFFPYGGGISMCAGRNFAKREVLIAVAMIISRFDVEFVDWIKPDGTHSERSAWDNSGYANGVAAPPDRDMKIRWQRLW</sequence>
<comment type="cofactor">
    <cofactor evidence="1 7">
        <name>heme</name>
        <dbReference type="ChEBI" id="CHEBI:30413"/>
    </cofactor>
</comment>
<evidence type="ECO:0000256" key="4">
    <source>
        <dbReference type="ARBA" id="ARBA00022723"/>
    </source>
</evidence>
<evidence type="ECO:0000313" key="10">
    <source>
        <dbReference type="Proteomes" id="UP000758603"/>
    </source>
</evidence>
<evidence type="ECO:0000256" key="1">
    <source>
        <dbReference type="ARBA" id="ARBA00001971"/>
    </source>
</evidence>
<dbReference type="InterPro" id="IPR050529">
    <property type="entry name" value="CYP450_sterol_14alpha_dmase"/>
</dbReference>